<evidence type="ECO:0000256" key="2">
    <source>
        <dbReference type="ARBA" id="ARBA00023125"/>
    </source>
</evidence>
<evidence type="ECO:0000256" key="3">
    <source>
        <dbReference type="ARBA" id="ARBA00023242"/>
    </source>
</evidence>
<comment type="subcellular location">
    <subcellularLocation>
        <location evidence="1">Nucleus</location>
    </subcellularLocation>
</comment>
<dbReference type="SUPFAM" id="SSF50249">
    <property type="entry name" value="Nucleic acid-binding proteins"/>
    <property type="match status" value="1"/>
</dbReference>
<evidence type="ECO:0000256" key="1">
    <source>
        <dbReference type="ARBA" id="ARBA00004123"/>
    </source>
</evidence>
<dbReference type="GeneID" id="5233307"/>
<evidence type="ECO:0008006" key="7">
    <source>
        <dbReference type="Google" id="ProtNLM"/>
    </source>
</evidence>
<reference evidence="5 6" key="1">
    <citation type="journal article" date="2009" name="Nature">
        <title>Evolution of pathogenicity and sexual reproduction in eight Candida genomes.</title>
        <authorList>
            <person name="Butler G."/>
            <person name="Rasmussen M.D."/>
            <person name="Lin M.F."/>
            <person name="Santos M.A."/>
            <person name="Sakthikumar S."/>
            <person name="Munro C.A."/>
            <person name="Rheinbay E."/>
            <person name="Grabherr M."/>
            <person name="Forche A."/>
            <person name="Reedy J.L."/>
            <person name="Agrafioti I."/>
            <person name="Arnaud M.B."/>
            <person name="Bates S."/>
            <person name="Brown A.J."/>
            <person name="Brunke S."/>
            <person name="Costanzo M.C."/>
            <person name="Fitzpatrick D.A."/>
            <person name="de Groot P.W."/>
            <person name="Harris D."/>
            <person name="Hoyer L.L."/>
            <person name="Hube B."/>
            <person name="Klis F.M."/>
            <person name="Kodira C."/>
            <person name="Lennard N."/>
            <person name="Logue M.E."/>
            <person name="Martin R."/>
            <person name="Neiman A.M."/>
            <person name="Nikolaou E."/>
            <person name="Quail M.A."/>
            <person name="Quinn J."/>
            <person name="Santos M.C."/>
            <person name="Schmitzberger F.F."/>
            <person name="Sherlock G."/>
            <person name="Shah P."/>
            <person name="Silverstein K.A."/>
            <person name="Skrzypek M.S."/>
            <person name="Soll D."/>
            <person name="Staggs R."/>
            <person name="Stansfield I."/>
            <person name="Stumpf M.P."/>
            <person name="Sudbery P.E."/>
            <person name="Srikantha T."/>
            <person name="Zeng Q."/>
            <person name="Berman J."/>
            <person name="Berriman M."/>
            <person name="Heitman J."/>
            <person name="Gow N.A."/>
            <person name="Lorenz M.C."/>
            <person name="Birren B.W."/>
            <person name="Kellis M."/>
            <person name="Cuomo C.A."/>
        </authorList>
    </citation>
    <scope>NUCLEOTIDE SEQUENCE [LARGE SCALE GENOMIC DNA]</scope>
    <source>
        <strain evidence="6">ATCC 11503 / BCRC 21390 / CBS 2605 / JCM 1781 / NBRC 1676 / NRRL YB-4239</strain>
    </source>
</reference>
<dbReference type="GO" id="GO:0005662">
    <property type="term" value="C:DNA replication factor A complex"/>
    <property type="evidence" value="ECO:0007669"/>
    <property type="project" value="EnsemblFungi"/>
</dbReference>
<dbReference type="InterPro" id="IPR040260">
    <property type="entry name" value="RFA2-like"/>
</dbReference>
<dbReference type="HOGENOM" id="CLU_051033_0_0_1"/>
<dbReference type="GO" id="GO:0000794">
    <property type="term" value="C:condensed nuclear chromosome"/>
    <property type="evidence" value="ECO:0007669"/>
    <property type="project" value="EnsemblFungi"/>
</dbReference>
<dbReference type="AlphaFoldDB" id="A5DYK6"/>
<dbReference type="GO" id="GO:0000724">
    <property type="term" value="P:double-strand break repair via homologous recombination"/>
    <property type="evidence" value="ECO:0007669"/>
    <property type="project" value="EnsemblFungi"/>
</dbReference>
<dbReference type="FunCoup" id="A5DYK6">
    <property type="interactions" value="868"/>
</dbReference>
<dbReference type="InParanoid" id="A5DYK6"/>
<keyword evidence="2" id="KW-0238">DNA-binding</keyword>
<dbReference type="STRING" id="379508.A5DYK6"/>
<dbReference type="InterPro" id="IPR012340">
    <property type="entry name" value="NA-bd_OB-fold"/>
</dbReference>
<dbReference type="InterPro" id="IPR036390">
    <property type="entry name" value="WH_DNA-bd_sf"/>
</dbReference>
<dbReference type="GO" id="GO:0003697">
    <property type="term" value="F:single-stranded DNA binding"/>
    <property type="evidence" value="ECO:0007669"/>
    <property type="project" value="EnsemblFungi"/>
</dbReference>
<dbReference type="GO" id="GO:0030491">
    <property type="term" value="P:heteroduplex formation"/>
    <property type="evidence" value="ECO:0007669"/>
    <property type="project" value="EnsemblFungi"/>
</dbReference>
<dbReference type="GO" id="GO:0016567">
    <property type="term" value="P:protein ubiquitination"/>
    <property type="evidence" value="ECO:0007669"/>
    <property type="project" value="EnsemblFungi"/>
</dbReference>
<dbReference type="VEuPathDB" id="FungiDB:LELG_02443"/>
<dbReference type="OMA" id="SFGNKRY"/>
<dbReference type="GO" id="GO:0006260">
    <property type="term" value="P:DNA replication"/>
    <property type="evidence" value="ECO:0007669"/>
    <property type="project" value="EnsemblFungi"/>
</dbReference>
<dbReference type="GO" id="GO:0006265">
    <property type="term" value="P:DNA topological change"/>
    <property type="evidence" value="ECO:0007669"/>
    <property type="project" value="EnsemblFungi"/>
</dbReference>
<dbReference type="KEGG" id="lel:PVL30_003286"/>
<dbReference type="PANTHER" id="PTHR13989">
    <property type="entry name" value="REPLICATION PROTEIN A-RELATED"/>
    <property type="match status" value="1"/>
</dbReference>
<dbReference type="Proteomes" id="UP000001996">
    <property type="component" value="Unassembled WGS sequence"/>
</dbReference>
<dbReference type="SUPFAM" id="SSF46785">
    <property type="entry name" value="Winged helix' DNA-binding domain"/>
    <property type="match status" value="1"/>
</dbReference>
<dbReference type="GO" id="GO:0007004">
    <property type="term" value="P:telomere maintenance via telomerase"/>
    <property type="evidence" value="ECO:0007669"/>
    <property type="project" value="EnsemblFungi"/>
</dbReference>
<dbReference type="EMBL" id="CH981526">
    <property type="protein sequence ID" value="EDK44264.1"/>
    <property type="molecule type" value="Genomic_DNA"/>
</dbReference>
<protein>
    <recommendedName>
        <fullName evidence="7">Replication protein A C-terminal domain-containing protein</fullName>
    </recommendedName>
</protein>
<dbReference type="PANTHER" id="PTHR13989:SF16">
    <property type="entry name" value="REPLICATION PROTEIN A2"/>
    <property type="match status" value="1"/>
</dbReference>
<keyword evidence="3" id="KW-0539">Nucleus</keyword>
<name>A5DYK6_LODEL</name>
<dbReference type="GO" id="GO:0043565">
    <property type="term" value="F:sequence-specific DNA binding"/>
    <property type="evidence" value="ECO:0007669"/>
    <property type="project" value="EnsemblFungi"/>
</dbReference>
<dbReference type="CDD" id="cd04478">
    <property type="entry name" value="RPA2_DBD_D"/>
    <property type="match status" value="1"/>
</dbReference>
<dbReference type="GO" id="GO:0000781">
    <property type="term" value="C:chromosome, telomeric region"/>
    <property type="evidence" value="ECO:0007669"/>
    <property type="project" value="EnsemblFungi"/>
</dbReference>
<sequence length="262" mass="28371">MSEYGNFGNYGGNYGDGGFTNTGYSQGGFSNENGSQSGGTKTQGRSSLTPVTIKQILEATQATPDGDFLVHNVTLSMISFVGVVRKVDGQGMSVIITVEDGTGSIDVRKWVDESTTSLAVETEKYSAFKNKYVFVGGSLKLHMNKKSIQNAAIALIEDSNQIIYHHLSAIDHHLKSQGLPKSSGANTDGDLFVKDEDSNESLMNRVLKFITEESKTMQDGVPINYIAEKLGISKDEGLRQCNELIENGRIYLGFNDGGYIAV</sequence>
<dbReference type="OrthoDB" id="25571at2759"/>
<dbReference type="Gene3D" id="2.40.50.140">
    <property type="entry name" value="Nucleic acid-binding proteins"/>
    <property type="match status" value="1"/>
</dbReference>
<evidence type="ECO:0000313" key="5">
    <source>
        <dbReference type="EMBL" id="EDK44264.1"/>
    </source>
</evidence>
<dbReference type="GO" id="GO:0045184">
    <property type="term" value="P:establishment of protein localization"/>
    <property type="evidence" value="ECO:0007669"/>
    <property type="project" value="EnsemblFungi"/>
</dbReference>
<dbReference type="GO" id="GO:0000722">
    <property type="term" value="P:telomere maintenance via recombination"/>
    <property type="evidence" value="ECO:0007669"/>
    <property type="project" value="EnsemblFungi"/>
</dbReference>
<evidence type="ECO:0000313" key="6">
    <source>
        <dbReference type="Proteomes" id="UP000001996"/>
    </source>
</evidence>
<keyword evidence="6" id="KW-1185">Reference proteome</keyword>
<proteinExistence type="predicted"/>
<accession>A5DYK6</accession>
<feature type="region of interest" description="Disordered" evidence="4">
    <location>
        <begin position="25"/>
        <end position="47"/>
    </location>
</feature>
<dbReference type="GO" id="GO:0035861">
    <property type="term" value="C:site of double-strand break"/>
    <property type="evidence" value="ECO:0007669"/>
    <property type="project" value="TreeGrafter"/>
</dbReference>
<feature type="compositionally biased region" description="Polar residues" evidence="4">
    <location>
        <begin position="27"/>
        <end position="47"/>
    </location>
</feature>
<dbReference type="GO" id="GO:0003690">
    <property type="term" value="F:double-stranded DNA binding"/>
    <property type="evidence" value="ECO:0007669"/>
    <property type="project" value="EnsemblFungi"/>
</dbReference>
<dbReference type="GO" id="GO:0006289">
    <property type="term" value="P:nucleotide-excision repair"/>
    <property type="evidence" value="ECO:0007669"/>
    <property type="project" value="EnsemblFungi"/>
</dbReference>
<dbReference type="eggNOG" id="KOG3108">
    <property type="taxonomic scope" value="Eukaryota"/>
</dbReference>
<evidence type="ECO:0000256" key="4">
    <source>
        <dbReference type="SAM" id="MobiDB-lite"/>
    </source>
</evidence>
<gene>
    <name evidence="5" type="ORF">LELG_02443</name>
</gene>
<organism evidence="5 6">
    <name type="scientific">Lodderomyces elongisporus (strain ATCC 11503 / CBS 2605 / JCM 1781 / NBRC 1676 / NRRL YB-4239)</name>
    <name type="common">Yeast</name>
    <name type="synonym">Saccharomyces elongisporus</name>
    <dbReference type="NCBI Taxonomy" id="379508"/>
    <lineage>
        <taxon>Eukaryota</taxon>
        <taxon>Fungi</taxon>
        <taxon>Dikarya</taxon>
        <taxon>Ascomycota</taxon>
        <taxon>Saccharomycotina</taxon>
        <taxon>Pichiomycetes</taxon>
        <taxon>Debaryomycetaceae</taxon>
        <taxon>Candida/Lodderomyces clade</taxon>
        <taxon>Lodderomyces</taxon>
    </lineage>
</organism>
<dbReference type="GO" id="GO:0007131">
    <property type="term" value="P:reciprocal meiotic recombination"/>
    <property type="evidence" value="ECO:0007669"/>
    <property type="project" value="EnsemblFungi"/>
</dbReference>